<dbReference type="PANTHER" id="PTHR47635">
    <property type="entry name" value="CUB DOMAIN-CONTAINING PROTEIN"/>
    <property type="match status" value="1"/>
</dbReference>
<dbReference type="AlphaFoldDB" id="A0A0F9AQG8"/>
<sequence length="227" mass="24505">MVSRTFNSEDIDLGLVGYWKLNDLRVSTSTAIDSSRGINNGTITGAVEATGVDGKRASAMLFDGVDDWINLGNINDIRPTTAGTISAWVNINSSSPTTVGRILQLGVSQAGNKGFHIRQNGSSTSIQGFVGDGTTSLTPTMTVTRNKWIYLVHTFDGINSKLYLDAVLKNTKSFASTSSINYNDSNAFIGVFNTNPASPFKGNISNVRIYNRDITQGQVSKLFHQKL</sequence>
<dbReference type="Gene3D" id="2.60.120.200">
    <property type="match status" value="1"/>
</dbReference>
<dbReference type="PANTHER" id="PTHR47635:SF2">
    <property type="entry name" value="LAMG-LIKE JELLYROLL FOLD DOMAIN-CONTAINING PROTEIN"/>
    <property type="match status" value="1"/>
</dbReference>
<reference evidence="1" key="1">
    <citation type="journal article" date="2015" name="Nature">
        <title>Complex archaea that bridge the gap between prokaryotes and eukaryotes.</title>
        <authorList>
            <person name="Spang A."/>
            <person name="Saw J.H."/>
            <person name="Jorgensen S.L."/>
            <person name="Zaremba-Niedzwiedzka K."/>
            <person name="Martijn J."/>
            <person name="Lind A.E."/>
            <person name="van Eijk R."/>
            <person name="Schleper C."/>
            <person name="Guy L."/>
            <person name="Ettema T.J."/>
        </authorList>
    </citation>
    <scope>NUCLEOTIDE SEQUENCE</scope>
</reference>
<gene>
    <name evidence="1" type="ORF">LCGC14_2883840</name>
</gene>
<protein>
    <recommendedName>
        <fullName evidence="2">LamG-like jellyroll fold domain-containing protein</fullName>
    </recommendedName>
</protein>
<dbReference type="Pfam" id="PF13385">
    <property type="entry name" value="Laminin_G_3"/>
    <property type="match status" value="1"/>
</dbReference>
<evidence type="ECO:0008006" key="2">
    <source>
        <dbReference type="Google" id="ProtNLM"/>
    </source>
</evidence>
<dbReference type="InterPro" id="IPR013320">
    <property type="entry name" value="ConA-like_dom_sf"/>
</dbReference>
<evidence type="ECO:0000313" key="1">
    <source>
        <dbReference type="EMBL" id="KKK74431.1"/>
    </source>
</evidence>
<proteinExistence type="predicted"/>
<organism evidence="1">
    <name type="scientific">marine sediment metagenome</name>
    <dbReference type="NCBI Taxonomy" id="412755"/>
    <lineage>
        <taxon>unclassified sequences</taxon>
        <taxon>metagenomes</taxon>
        <taxon>ecological metagenomes</taxon>
    </lineage>
</organism>
<dbReference type="EMBL" id="LAZR01056321">
    <property type="protein sequence ID" value="KKK74431.1"/>
    <property type="molecule type" value="Genomic_DNA"/>
</dbReference>
<accession>A0A0F9AQG8</accession>
<comment type="caution">
    <text evidence="1">The sequence shown here is derived from an EMBL/GenBank/DDBJ whole genome shotgun (WGS) entry which is preliminary data.</text>
</comment>
<dbReference type="SUPFAM" id="SSF49899">
    <property type="entry name" value="Concanavalin A-like lectins/glucanases"/>
    <property type="match status" value="1"/>
</dbReference>
<name>A0A0F9AQG8_9ZZZZ</name>